<evidence type="ECO:0000313" key="4">
    <source>
        <dbReference type="EMBL" id="MBB1254766.1"/>
    </source>
</evidence>
<proteinExistence type="predicted"/>
<dbReference type="OrthoDB" id="3170437at2"/>
<reference evidence="6 7" key="1">
    <citation type="submission" date="2019-10" db="EMBL/GenBank/DDBJ databases">
        <title>Streptomyces sp. nov., a novel actinobacterium isolated from alkaline environment.</title>
        <authorList>
            <person name="Golinska P."/>
        </authorList>
    </citation>
    <scope>NUCLEOTIDE SEQUENCE [LARGE SCALE GENOMIC DNA]</scope>
    <source>
        <strain evidence="6 7">OF1</strain>
    </source>
</reference>
<reference evidence="4" key="3">
    <citation type="journal article" name="Syst. Appl. Microbiol.">
        <title>Streptomyces alkaliterrae sp. nov., isolated from an alkaline soil, and emended descriptions of Streptomyces alkaliphilus, Streptomyces calidiresistens and Streptomyces durbertensis.</title>
        <authorList>
            <person name="Swiecimska M."/>
            <person name="Golinska P."/>
            <person name="Nouioui I."/>
            <person name="Wypij M."/>
            <person name="Rai M."/>
            <person name="Sangal V."/>
            <person name="Goodfellow M."/>
        </authorList>
    </citation>
    <scope>NUCLEOTIDE SEQUENCE</scope>
    <source>
        <strain evidence="4">OF3</strain>
        <strain evidence="5">OF8</strain>
    </source>
</reference>
<dbReference type="EMBL" id="JABJXA010000148">
    <property type="protein sequence ID" value="MBB1261159.1"/>
    <property type="molecule type" value="Genomic_DNA"/>
</dbReference>
<dbReference type="Proteomes" id="UP000525686">
    <property type="component" value="Unassembled WGS sequence"/>
</dbReference>
<dbReference type="InterPro" id="IPR027479">
    <property type="entry name" value="S-Me-THD_N_sf"/>
</dbReference>
<feature type="domain" description="S-Me-THD-like C-terminal" evidence="3">
    <location>
        <begin position="178"/>
        <end position="362"/>
    </location>
</feature>
<evidence type="ECO:0000313" key="6">
    <source>
        <dbReference type="EMBL" id="MQS04999.1"/>
    </source>
</evidence>
<gene>
    <name evidence="6" type="ORF">FNX44_024720</name>
    <name evidence="4" type="ORF">H3146_15580</name>
    <name evidence="5" type="ORF">H3147_20370</name>
</gene>
<dbReference type="Pfam" id="PF20906">
    <property type="entry name" value="S-Me-THD_C"/>
    <property type="match status" value="1"/>
</dbReference>
<evidence type="ECO:0000259" key="2">
    <source>
        <dbReference type="Pfam" id="PF06032"/>
    </source>
</evidence>
<dbReference type="AlphaFoldDB" id="A0A5P0Z0B0"/>
<dbReference type="Proteomes" id="UP000320857">
    <property type="component" value="Unassembled WGS sequence"/>
</dbReference>
<evidence type="ECO:0000313" key="8">
    <source>
        <dbReference type="Proteomes" id="UP000517765"/>
    </source>
</evidence>
<feature type="region of interest" description="Disordered" evidence="1">
    <location>
        <begin position="361"/>
        <end position="413"/>
    </location>
</feature>
<dbReference type="EMBL" id="JABJWZ010000138">
    <property type="protein sequence ID" value="MBB1254766.1"/>
    <property type="molecule type" value="Genomic_DNA"/>
</dbReference>
<dbReference type="RefSeq" id="WP_143651193.1">
    <property type="nucleotide sequence ID" value="NZ_JABJWZ010000138.1"/>
</dbReference>
<dbReference type="Gene3D" id="2.40.390.10">
    <property type="entry name" value="CV3147-like"/>
    <property type="match status" value="1"/>
</dbReference>
<feature type="domain" description="S-Me-THD N-terminal" evidence="2">
    <location>
        <begin position="19"/>
        <end position="173"/>
    </location>
</feature>
<evidence type="ECO:0000313" key="7">
    <source>
        <dbReference type="Proteomes" id="UP000320857"/>
    </source>
</evidence>
<feature type="compositionally biased region" description="Basic and acidic residues" evidence="1">
    <location>
        <begin position="373"/>
        <end position="407"/>
    </location>
</feature>
<dbReference type="Pfam" id="PF06032">
    <property type="entry name" value="S-Me-THD_N"/>
    <property type="match status" value="1"/>
</dbReference>
<accession>A0A5P0Z0B0</accession>
<reference evidence="8 9" key="2">
    <citation type="submission" date="2020-05" db="EMBL/GenBank/DDBJ databases">
        <title>Classification of alakaliphilic streptomycetes isolated from an alkaline soil next to Lonar Crater, India and a proposal for the recognition of Streptomyces alkaliterrae sp. nov.</title>
        <authorList>
            <person name="Golinska P."/>
        </authorList>
    </citation>
    <scope>NUCLEOTIDE SEQUENCE [LARGE SCALE GENOMIC DNA]</scope>
    <source>
        <strain evidence="9">OF3</strain>
        <strain evidence="8">OF8</strain>
    </source>
</reference>
<evidence type="ECO:0000313" key="9">
    <source>
        <dbReference type="Proteomes" id="UP000525686"/>
    </source>
</evidence>
<name>A0A5P0Z0B0_9ACTN</name>
<sequence length="413" mass="42348">MNPAPHGGATAVHHISADDVPALVAGDELLSSGGGGIDGLTLCVSDLLRRLGPVPLVPLDALPPRTRCAAVGLVGGFAPITELPPGGDEGALAVRALEERTGHRLDAVVALNSAGPNALFPIATAALLGLPLVDCDGMGRILPLIHQTTYALGGLPVTPLAAVSQTGDTTVLECDTPRADRLLRGVVDASGGAMVCAMYPTTAGELRAVAIREATSRVMRVGELLTRETRHASLLAGLARTVGARVLASGQVTAVDLPHPPGGAGAFPSMPTSIVVSDPAGGGPVVRLEAQNEILLALIDGAVAAAVPDVVCLLDRQRLCPVALESVAVADHVDVLVVPAAPMWHTPAGLALAGPRAFGFPVRHPGEPDPPEALDRPARPERPPRADRPPRPDRAGRRDNHNRHDTPGKGATR</sequence>
<evidence type="ECO:0000259" key="3">
    <source>
        <dbReference type="Pfam" id="PF20906"/>
    </source>
</evidence>
<dbReference type="Gene3D" id="3.40.1610.10">
    <property type="entry name" value="CV3147-like domain"/>
    <property type="match status" value="1"/>
</dbReference>
<dbReference type="SUPFAM" id="SSF160991">
    <property type="entry name" value="CV3147-like"/>
    <property type="match status" value="1"/>
</dbReference>
<dbReference type="InterPro" id="IPR010318">
    <property type="entry name" value="S-Me-THD_N"/>
</dbReference>
<evidence type="ECO:0000256" key="1">
    <source>
        <dbReference type="SAM" id="MobiDB-lite"/>
    </source>
</evidence>
<keyword evidence="7" id="KW-1185">Reference proteome</keyword>
<dbReference type="InterPro" id="IPR048350">
    <property type="entry name" value="S-Me-THD-like_C"/>
</dbReference>
<organism evidence="6 7">
    <name type="scientific">Streptomyces alkaliterrae</name>
    <dbReference type="NCBI Taxonomy" id="2213162"/>
    <lineage>
        <taxon>Bacteria</taxon>
        <taxon>Bacillati</taxon>
        <taxon>Actinomycetota</taxon>
        <taxon>Actinomycetes</taxon>
        <taxon>Kitasatosporales</taxon>
        <taxon>Streptomycetaceae</taxon>
        <taxon>Streptomyces</taxon>
    </lineage>
</organism>
<comment type="caution">
    <text evidence="6">The sequence shown here is derived from an EMBL/GenBank/DDBJ whole genome shotgun (WGS) entry which is preliminary data.</text>
</comment>
<dbReference type="InterPro" id="IPR024071">
    <property type="entry name" value="S-Me-THD_C_sf"/>
</dbReference>
<dbReference type="Proteomes" id="UP000517765">
    <property type="component" value="Unassembled WGS sequence"/>
</dbReference>
<dbReference type="EMBL" id="VJYK02000405">
    <property type="protein sequence ID" value="MQS04999.1"/>
    <property type="molecule type" value="Genomic_DNA"/>
</dbReference>
<evidence type="ECO:0000313" key="5">
    <source>
        <dbReference type="EMBL" id="MBB1261159.1"/>
    </source>
</evidence>
<protein>
    <submittedName>
        <fullName evidence="4">DUF917 domain-containing protein</fullName>
    </submittedName>
    <submittedName>
        <fullName evidence="6">DUF917 family protein</fullName>
    </submittedName>
</protein>